<keyword evidence="1" id="KW-0732">Signal</keyword>
<dbReference type="AlphaFoldDB" id="A0A177NMB4"/>
<gene>
    <name evidence="2" type="ORF">A1355_04600</name>
</gene>
<dbReference type="OrthoDB" id="9994524at2"/>
<proteinExistence type="predicted"/>
<dbReference type="RefSeq" id="WP_064028112.1">
    <property type="nucleotide sequence ID" value="NZ_LUUK01000160.1"/>
</dbReference>
<evidence type="ECO:0000313" key="3">
    <source>
        <dbReference type="Proteomes" id="UP000077628"/>
    </source>
</evidence>
<evidence type="ECO:0000313" key="2">
    <source>
        <dbReference type="EMBL" id="OAI19228.1"/>
    </source>
</evidence>
<sequence length="183" mass="20920">MKLIFIVFLLLSSNAYSKYPIESFQNVMNRVVTQSDTIFIGKVLNEKTIEKGLVVGLGTKQIGILEVEVIKKYKGHVVKNEKRLVCTWFDNTEHLFNFKIGQELTFFGIDTGLNIQLPSTYGYIRSSSGIEKELSKSLKLRSKPNKDRNMIFEIVDSDSKVTRNACNEPDAWELATEYRPTTK</sequence>
<protein>
    <recommendedName>
        <fullName evidence="4">DUF5666 domain-containing protein</fullName>
    </recommendedName>
</protein>
<feature type="signal peptide" evidence="1">
    <location>
        <begin position="1"/>
        <end position="17"/>
    </location>
</feature>
<evidence type="ECO:0000256" key="1">
    <source>
        <dbReference type="SAM" id="SignalP"/>
    </source>
</evidence>
<accession>A0A177NMB4</accession>
<dbReference type="EMBL" id="LUUK01000160">
    <property type="protein sequence ID" value="OAI19228.1"/>
    <property type="molecule type" value="Genomic_DNA"/>
</dbReference>
<keyword evidence="3" id="KW-1185">Reference proteome</keyword>
<reference evidence="3" key="1">
    <citation type="submission" date="2016-03" db="EMBL/GenBank/DDBJ databases">
        <authorList>
            <person name="Heylen K."/>
            <person name="De Vos P."/>
            <person name="Vekeman B."/>
        </authorList>
    </citation>
    <scope>NUCLEOTIDE SEQUENCE [LARGE SCALE GENOMIC DNA]</scope>
    <source>
        <strain evidence="3">R-45383</strain>
    </source>
</reference>
<feature type="chain" id="PRO_5008069319" description="DUF5666 domain-containing protein" evidence="1">
    <location>
        <begin position="18"/>
        <end position="183"/>
    </location>
</feature>
<comment type="caution">
    <text evidence="2">The sequence shown here is derived from an EMBL/GenBank/DDBJ whole genome shotgun (WGS) entry which is preliminary data.</text>
</comment>
<dbReference type="Proteomes" id="UP000077628">
    <property type="component" value="Unassembled WGS sequence"/>
</dbReference>
<organism evidence="2 3">
    <name type="scientific">Methylomonas koyamae</name>
    <dbReference type="NCBI Taxonomy" id="702114"/>
    <lineage>
        <taxon>Bacteria</taxon>
        <taxon>Pseudomonadati</taxon>
        <taxon>Pseudomonadota</taxon>
        <taxon>Gammaproteobacteria</taxon>
        <taxon>Methylococcales</taxon>
        <taxon>Methylococcaceae</taxon>
        <taxon>Methylomonas</taxon>
    </lineage>
</organism>
<name>A0A177NMB4_9GAMM</name>
<evidence type="ECO:0008006" key="4">
    <source>
        <dbReference type="Google" id="ProtNLM"/>
    </source>
</evidence>